<proteinExistence type="predicted"/>
<dbReference type="SUPFAM" id="SSF55073">
    <property type="entry name" value="Nucleotide cyclase"/>
    <property type="match status" value="1"/>
</dbReference>
<gene>
    <name evidence="10" type="ORF">KQX62_04630</name>
</gene>
<dbReference type="EMBL" id="CP076676">
    <property type="protein sequence ID" value="UYO40600.1"/>
    <property type="molecule type" value="Genomic_DNA"/>
</dbReference>
<dbReference type="FunFam" id="3.30.70.270:FF:000001">
    <property type="entry name" value="Diguanylate cyclase domain protein"/>
    <property type="match status" value="1"/>
</dbReference>
<comment type="catalytic activity">
    <reaction evidence="7">
        <text>2 GTP = 3',3'-c-di-GMP + 2 diphosphate</text>
        <dbReference type="Rhea" id="RHEA:24898"/>
        <dbReference type="ChEBI" id="CHEBI:33019"/>
        <dbReference type="ChEBI" id="CHEBI:37565"/>
        <dbReference type="ChEBI" id="CHEBI:58805"/>
        <dbReference type="EC" id="2.7.7.65"/>
    </reaction>
</comment>
<dbReference type="GO" id="GO:0043709">
    <property type="term" value="P:cell adhesion involved in single-species biofilm formation"/>
    <property type="evidence" value="ECO:0007669"/>
    <property type="project" value="TreeGrafter"/>
</dbReference>
<name>A0AAX3E1A3_RHOPL</name>
<dbReference type="SMART" id="SM00267">
    <property type="entry name" value="GGDEF"/>
    <property type="match status" value="1"/>
</dbReference>
<keyword evidence="10" id="KW-0548">Nucleotidyltransferase</keyword>
<dbReference type="GO" id="GO:0052621">
    <property type="term" value="F:diguanylate cyclase activity"/>
    <property type="evidence" value="ECO:0007669"/>
    <property type="project" value="UniProtKB-EC"/>
</dbReference>
<reference evidence="10" key="1">
    <citation type="journal article" date="2022" name="Biol. Control">
        <title>In silico genomic analysis of Rhodopseudomonas palustris strains revealed potential biocontrol agents and crop yield enhancers.</title>
        <authorList>
            <person name="Surachat K."/>
            <person name="Kantachote D."/>
            <person name="Deachamag P."/>
            <person name="Wonglapsuwan M."/>
        </authorList>
    </citation>
    <scope>NUCLEOTIDE SEQUENCE</scope>
    <source>
        <strain evidence="10">TLS06</strain>
    </source>
</reference>
<evidence type="ECO:0000256" key="3">
    <source>
        <dbReference type="ARBA" id="ARBA00022475"/>
    </source>
</evidence>
<evidence type="ECO:0000259" key="9">
    <source>
        <dbReference type="PROSITE" id="PS50887"/>
    </source>
</evidence>
<organism evidence="10 11">
    <name type="scientific">Rhodopseudomonas palustris</name>
    <dbReference type="NCBI Taxonomy" id="1076"/>
    <lineage>
        <taxon>Bacteria</taxon>
        <taxon>Pseudomonadati</taxon>
        <taxon>Pseudomonadota</taxon>
        <taxon>Alphaproteobacteria</taxon>
        <taxon>Hyphomicrobiales</taxon>
        <taxon>Nitrobacteraceae</taxon>
        <taxon>Rhodopseudomonas</taxon>
    </lineage>
</organism>
<accession>A0AAX3E1A3</accession>
<dbReference type="EC" id="2.7.7.65" evidence="2"/>
<evidence type="ECO:0000256" key="4">
    <source>
        <dbReference type="ARBA" id="ARBA00022692"/>
    </source>
</evidence>
<dbReference type="Proteomes" id="UP001163166">
    <property type="component" value="Chromosome"/>
</dbReference>
<dbReference type="GO" id="GO:1902201">
    <property type="term" value="P:negative regulation of bacterial-type flagellum-dependent cell motility"/>
    <property type="evidence" value="ECO:0007669"/>
    <property type="project" value="TreeGrafter"/>
</dbReference>
<dbReference type="Gene3D" id="3.30.450.20">
    <property type="entry name" value="PAS domain"/>
    <property type="match status" value="2"/>
</dbReference>
<dbReference type="InterPro" id="IPR050469">
    <property type="entry name" value="Diguanylate_Cyclase"/>
</dbReference>
<feature type="transmembrane region" description="Helical" evidence="8">
    <location>
        <begin position="21"/>
        <end position="45"/>
    </location>
</feature>
<dbReference type="InterPro" id="IPR000160">
    <property type="entry name" value="GGDEF_dom"/>
</dbReference>
<evidence type="ECO:0000256" key="7">
    <source>
        <dbReference type="ARBA" id="ARBA00034247"/>
    </source>
</evidence>
<evidence type="ECO:0000256" key="6">
    <source>
        <dbReference type="ARBA" id="ARBA00023136"/>
    </source>
</evidence>
<feature type="transmembrane region" description="Helical" evidence="8">
    <location>
        <begin position="295"/>
        <end position="317"/>
    </location>
</feature>
<dbReference type="NCBIfam" id="TIGR00254">
    <property type="entry name" value="GGDEF"/>
    <property type="match status" value="1"/>
</dbReference>
<dbReference type="CDD" id="cd12914">
    <property type="entry name" value="PDC1_DGC_like"/>
    <property type="match status" value="1"/>
</dbReference>
<dbReference type="InterPro" id="IPR043128">
    <property type="entry name" value="Rev_trsase/Diguanyl_cyclase"/>
</dbReference>
<keyword evidence="10" id="KW-0808">Transferase</keyword>
<evidence type="ECO:0000313" key="10">
    <source>
        <dbReference type="EMBL" id="UYO40600.1"/>
    </source>
</evidence>
<keyword evidence="4 8" id="KW-0812">Transmembrane</keyword>
<keyword evidence="3" id="KW-1003">Cell membrane</keyword>
<keyword evidence="6 8" id="KW-0472">Membrane</keyword>
<dbReference type="CDD" id="cd12915">
    <property type="entry name" value="PDC2_DGC_like"/>
    <property type="match status" value="1"/>
</dbReference>
<dbReference type="PANTHER" id="PTHR45138:SF9">
    <property type="entry name" value="DIGUANYLATE CYCLASE DGCM-RELATED"/>
    <property type="match status" value="1"/>
</dbReference>
<feature type="domain" description="GGDEF" evidence="9">
    <location>
        <begin position="364"/>
        <end position="495"/>
    </location>
</feature>
<dbReference type="PROSITE" id="PS50887">
    <property type="entry name" value="GGDEF"/>
    <property type="match status" value="1"/>
</dbReference>
<evidence type="ECO:0000256" key="1">
    <source>
        <dbReference type="ARBA" id="ARBA00004651"/>
    </source>
</evidence>
<dbReference type="GO" id="GO:0005886">
    <property type="term" value="C:plasma membrane"/>
    <property type="evidence" value="ECO:0007669"/>
    <property type="project" value="UniProtKB-SubCell"/>
</dbReference>
<evidence type="ECO:0000256" key="8">
    <source>
        <dbReference type="SAM" id="Phobius"/>
    </source>
</evidence>
<dbReference type="InterPro" id="IPR029787">
    <property type="entry name" value="Nucleotide_cyclase"/>
</dbReference>
<keyword evidence="5 8" id="KW-1133">Transmembrane helix</keyword>
<protein>
    <recommendedName>
        <fullName evidence="2">diguanylate cyclase</fullName>
        <ecNumber evidence="2">2.7.7.65</ecNumber>
    </recommendedName>
</protein>
<dbReference type="AlphaFoldDB" id="A0AAX3E1A3"/>
<sequence length="502" mass="55797">MDTHALFDRISKELHRRRRMSARVMVMFSLITVLGFSAVCGSVLLDMRRGAEELARQTLENLAASMDADINRNVELYDASLRAVASNLVLPELSQVDARLARLILFDHPVTGPHFGAIRVYDEHGNLTRDSALTNPPKENRASEPFFTVQRDEPYAGLYISKPQQVDGHYSVILSRRVTGSDGRFLGVVAGSIKFGYFQDLFKRLRLRPQDMIAVIAHDGTLIVRTPFEPELIGKNMLFTSGVQKMFSRRNGWFAGTGTLDGVQRMFVWSDSTKPLVVLVAKSWNDIYAMWRKEAIWIGIVLLVLAGFVAAVTVFFIREIERRAAAERRLEELATTDPLTGLTNRRKFDAAIDTEWRRAIRQNTPIALLMIDADHFKAYNDSFGHQAGDQMLVGIAVCIADTVHRAGDCVARFGGEEFAVLLPGLTAPAAEAIAETIRRKVEEWSDIEGGVTVSIGVASTTPMAAHQWHDLVEAADRALYAAKELGRNRCVVAVRGEVTLVA</sequence>
<dbReference type="InterPro" id="IPR033479">
    <property type="entry name" value="dCache_1"/>
</dbReference>
<dbReference type="Pfam" id="PF00990">
    <property type="entry name" value="GGDEF"/>
    <property type="match status" value="1"/>
</dbReference>
<dbReference type="RefSeq" id="WP_264075578.1">
    <property type="nucleotide sequence ID" value="NZ_CP076676.1"/>
</dbReference>
<evidence type="ECO:0000256" key="5">
    <source>
        <dbReference type="ARBA" id="ARBA00022989"/>
    </source>
</evidence>
<dbReference type="CDD" id="cd01949">
    <property type="entry name" value="GGDEF"/>
    <property type="match status" value="1"/>
</dbReference>
<evidence type="ECO:0000313" key="11">
    <source>
        <dbReference type="Proteomes" id="UP001163166"/>
    </source>
</evidence>
<comment type="subcellular location">
    <subcellularLocation>
        <location evidence="1">Cell membrane</location>
        <topology evidence="1">Multi-pass membrane protein</topology>
    </subcellularLocation>
</comment>
<evidence type="ECO:0000256" key="2">
    <source>
        <dbReference type="ARBA" id="ARBA00012528"/>
    </source>
</evidence>
<dbReference type="Gene3D" id="3.30.70.270">
    <property type="match status" value="1"/>
</dbReference>
<dbReference type="Pfam" id="PF02743">
    <property type="entry name" value="dCache_1"/>
    <property type="match status" value="1"/>
</dbReference>
<dbReference type="PANTHER" id="PTHR45138">
    <property type="entry name" value="REGULATORY COMPONENTS OF SENSORY TRANSDUCTION SYSTEM"/>
    <property type="match status" value="1"/>
</dbReference>